<evidence type="ECO:0000313" key="1">
    <source>
        <dbReference type="EMBL" id="KAJ2901060.1"/>
    </source>
</evidence>
<dbReference type="EMBL" id="JANBVB010000001">
    <property type="protein sequence ID" value="KAJ2901060.1"/>
    <property type="molecule type" value="Genomic_DNA"/>
</dbReference>
<sequence>MDDSPHYQPPPPPLSSGAERTFSPTNPFSGMNDQHQQQQLSVGSLPDDMTGAAARLANLQLGGGPTTAAASPPNHGATSSAAQPNYAPGYGPAPPPPPPPPHQQTFVGIGGDSIPPPPQRASFDSTEHNRPIPMALQPTTVSSSLPAMVGPMIQFVDVELERALWHGSVLILTNEAYLAYGRQSAAAPPVQTLSVGASMHAGPTPVAATSAQQQLAPVIEVWDDPHHGPGAAKPKTFATRAIYTEPTFQYTFWRADITLPLPQDNETDVLYQVYWPADSAAIQSHSARPTFSFRVPAQASQWRMCVTSNAQFGRRVPEAARAALRGSGPVFRDLLVKHRVNPFHVWIGTGGQFSGDGVWDDCEPALRPFLAAEPLRRQHVQWTADMAAAVERWYFLEYLRQWFGVGASSPLEHEAQTLFAQAVAAMPYSFTPDAEIFSNYGSYTQALHFSPVFNGIRHVGAKYYALFQAHTTPTLAHNEHGFLGEGYHSIKKMGPYTAVLTLDTRTERQPAGIIDRHAYDLLFAELEARVPPTATNLVVVASNPVIFPRTKSFEAVLRSASSSGLTSLVAYATNAKQARNDWVMKDRFGEPVAVTKLNDFWTSALHKSERSFLVRNLQEFAKRRSCRITFASGHVNCLSAAHFRTYTDSKYDPRRYPEQRGFVSDYRSMIQLTVSGMVQEPADSLTLRAYHFAGKSAPFDTMTEEKLYHTFNVDVNGLPPPNNNQKLLGRRSYGIIIEHDFDNDRQRPGLLSFFYVENEACTGTATPYIINIPPLRYPQLPNNQPAAGVSALPVDVRPQMRPGVTYRSYVGPSTANAAIDHQLDEEESGEHGRQGAADPYSYDLPEYDNPNHVANPGDLKASSGAGGYAPGAASAGSPPPYSIAPHELQQQGQQQAVLPPRTDGTYSSSYEHTAAWVQGSASHTTGSESGAAGPSHAAVAVSNPQHYQQMFTQPPVSQQYQPPVSQQYQVPVSQQYQPPVSQQYQQTPVSQQYQQTPPSASMAPIAQQYHQVPVSQQYQQTPPPAVSQQQYQTPVSQYQQTPPPPPAQQLYQQQTSPPPPQQQQHHGSY</sequence>
<accession>A0ACC1M9Z9</accession>
<dbReference type="Proteomes" id="UP001139981">
    <property type="component" value="Unassembled WGS sequence"/>
</dbReference>
<proteinExistence type="predicted"/>
<name>A0ACC1M9Z9_9FUNG</name>
<evidence type="ECO:0000313" key="2">
    <source>
        <dbReference type="Proteomes" id="UP001139981"/>
    </source>
</evidence>
<keyword evidence="2" id="KW-1185">Reference proteome</keyword>
<organism evidence="1 2">
    <name type="scientific">Coemansia aciculifera</name>
    <dbReference type="NCBI Taxonomy" id="417176"/>
    <lineage>
        <taxon>Eukaryota</taxon>
        <taxon>Fungi</taxon>
        <taxon>Fungi incertae sedis</taxon>
        <taxon>Zoopagomycota</taxon>
        <taxon>Kickxellomycotina</taxon>
        <taxon>Kickxellomycetes</taxon>
        <taxon>Kickxellales</taxon>
        <taxon>Kickxellaceae</taxon>
        <taxon>Coemansia</taxon>
    </lineage>
</organism>
<comment type="caution">
    <text evidence="1">The sequence shown here is derived from an EMBL/GenBank/DDBJ whole genome shotgun (WGS) entry which is preliminary data.</text>
</comment>
<protein>
    <submittedName>
        <fullName evidence="1">Uncharacterized protein</fullName>
    </submittedName>
</protein>
<reference evidence="1" key="1">
    <citation type="submission" date="2022-07" db="EMBL/GenBank/DDBJ databases">
        <title>Phylogenomic reconstructions and comparative analyses of Kickxellomycotina fungi.</title>
        <authorList>
            <person name="Reynolds N.K."/>
            <person name="Stajich J.E."/>
            <person name="Barry K."/>
            <person name="Grigoriev I.V."/>
            <person name="Crous P."/>
            <person name="Smith M.E."/>
        </authorList>
    </citation>
    <scope>NUCLEOTIDE SEQUENCE</scope>
    <source>
        <strain evidence="1">CBS 190363</strain>
    </source>
</reference>
<gene>
    <name evidence="1" type="ORF">IWW38_000025</name>
</gene>